<dbReference type="Gene3D" id="1.10.260.40">
    <property type="entry name" value="lambda repressor-like DNA-binding domains"/>
    <property type="match status" value="1"/>
</dbReference>
<proteinExistence type="predicted"/>
<comment type="caution">
    <text evidence="2">The sequence shown here is derived from an EMBL/GenBank/DDBJ whole genome shotgun (WGS) entry which is preliminary data.</text>
</comment>
<reference evidence="2 3" key="1">
    <citation type="submission" date="2020-08" db="EMBL/GenBank/DDBJ databases">
        <title>Genomic Encyclopedia of Type Strains, Phase IV (KMG-IV): sequencing the most valuable type-strain genomes for metagenomic binning, comparative biology and taxonomic classification.</title>
        <authorList>
            <person name="Goeker M."/>
        </authorList>
    </citation>
    <scope>NUCLEOTIDE SEQUENCE [LARGE SCALE GENOMIC DNA]</scope>
    <source>
        <strain evidence="2 3">DSM 25024</strain>
    </source>
</reference>
<dbReference type="PROSITE" id="PS50943">
    <property type="entry name" value="HTH_CROC1"/>
    <property type="match status" value="1"/>
</dbReference>
<dbReference type="Proteomes" id="UP000531216">
    <property type="component" value="Unassembled WGS sequence"/>
</dbReference>
<keyword evidence="3" id="KW-1185">Reference proteome</keyword>
<dbReference type="InterPro" id="IPR010982">
    <property type="entry name" value="Lambda_DNA-bd_dom_sf"/>
</dbReference>
<dbReference type="CDD" id="cd00093">
    <property type="entry name" value="HTH_XRE"/>
    <property type="match status" value="1"/>
</dbReference>
<dbReference type="InterPro" id="IPR001387">
    <property type="entry name" value="Cro/C1-type_HTH"/>
</dbReference>
<evidence type="ECO:0000313" key="3">
    <source>
        <dbReference type="Proteomes" id="UP000531216"/>
    </source>
</evidence>
<organism evidence="2 3">
    <name type="scientific">Aureimonas phyllosphaerae</name>
    <dbReference type="NCBI Taxonomy" id="1166078"/>
    <lineage>
        <taxon>Bacteria</taxon>
        <taxon>Pseudomonadati</taxon>
        <taxon>Pseudomonadota</taxon>
        <taxon>Alphaproteobacteria</taxon>
        <taxon>Hyphomicrobiales</taxon>
        <taxon>Aurantimonadaceae</taxon>
        <taxon>Aureimonas</taxon>
    </lineage>
</organism>
<gene>
    <name evidence="2" type="ORF">GGR05_004019</name>
</gene>
<feature type="domain" description="HTH cro/C1-type" evidence="1">
    <location>
        <begin position="19"/>
        <end position="69"/>
    </location>
</feature>
<dbReference type="AlphaFoldDB" id="A0A7W6BWV1"/>
<dbReference type="SUPFAM" id="SSF47413">
    <property type="entry name" value="lambda repressor-like DNA-binding domains"/>
    <property type="match status" value="1"/>
</dbReference>
<dbReference type="GO" id="GO:0003677">
    <property type="term" value="F:DNA binding"/>
    <property type="evidence" value="ECO:0007669"/>
    <property type="project" value="InterPro"/>
</dbReference>
<dbReference type="Pfam" id="PF01381">
    <property type="entry name" value="HTH_3"/>
    <property type="match status" value="1"/>
</dbReference>
<accession>A0A7W6BWV1</accession>
<dbReference type="RefSeq" id="WP_244546063.1">
    <property type="nucleotide sequence ID" value="NZ_FOOA01000019.1"/>
</dbReference>
<evidence type="ECO:0000313" key="2">
    <source>
        <dbReference type="EMBL" id="MBB3937850.1"/>
    </source>
</evidence>
<evidence type="ECO:0000259" key="1">
    <source>
        <dbReference type="PROSITE" id="PS50943"/>
    </source>
</evidence>
<sequence length="99" mass="10285">MAVALSPGLPIDGVACRGARAMLGVSQLALAEAADCGRNLLNDFENGVRVPRVGNAVRIREALEELGALFMECRGRVAVGVDPEVASKRTPRARALGGS</sequence>
<dbReference type="EMBL" id="JACIDO010000012">
    <property type="protein sequence ID" value="MBB3937850.1"/>
    <property type="molecule type" value="Genomic_DNA"/>
</dbReference>
<name>A0A7W6BWV1_9HYPH</name>
<protein>
    <submittedName>
        <fullName evidence="2">Transcriptional regulator with XRE-family HTH domain</fullName>
    </submittedName>
</protein>